<proteinExistence type="predicted"/>
<sequence>MKFFVHALGAWFAAEAAAGRYSRPVTIGIAMLVARLGTPTLALMLGSLVYKKLHSEGAFARLQTAPARRRATRG</sequence>
<dbReference type="STRING" id="1526658.BHK69_21435"/>
<dbReference type="OrthoDB" id="8162678at2"/>
<evidence type="ECO:0000256" key="1">
    <source>
        <dbReference type="SAM" id="Phobius"/>
    </source>
</evidence>
<evidence type="ECO:0000313" key="2">
    <source>
        <dbReference type="EMBL" id="AOO82665.1"/>
    </source>
</evidence>
<keyword evidence="1" id="KW-0472">Membrane</keyword>
<dbReference type="KEGG" id="bvv:BHK69_21435"/>
<protein>
    <submittedName>
        <fullName evidence="2">Uncharacterized protein</fullName>
    </submittedName>
</protein>
<gene>
    <name evidence="2" type="ORF">BHK69_21435</name>
</gene>
<keyword evidence="1" id="KW-0812">Transmembrane</keyword>
<evidence type="ECO:0000313" key="3">
    <source>
        <dbReference type="Proteomes" id="UP000094969"/>
    </source>
</evidence>
<dbReference type="Proteomes" id="UP000094969">
    <property type="component" value="Chromosome"/>
</dbReference>
<keyword evidence="3" id="KW-1185">Reference proteome</keyword>
<reference evidence="2 3" key="1">
    <citation type="journal article" date="2015" name="Antonie Van Leeuwenhoek">
        <title>Bosea vaviloviae sp. nov., a new species of slow-growing rhizobia isolated from nodules of the relict species Vavilovia formosa (Stev.) Fed.</title>
        <authorList>
            <person name="Safronova V.I."/>
            <person name="Kuznetsova I.G."/>
            <person name="Sazanova A.L."/>
            <person name="Kimeklis A.K."/>
            <person name="Belimov A.A."/>
            <person name="Andronov E.E."/>
            <person name="Pinaev A.G."/>
            <person name="Chizhevskaya E.P."/>
            <person name="Pukhaev A.R."/>
            <person name="Popov K.P."/>
            <person name="Willems A."/>
            <person name="Tikhonovich I.A."/>
        </authorList>
    </citation>
    <scope>NUCLEOTIDE SEQUENCE [LARGE SCALE GENOMIC DNA]</scope>
    <source>
        <strain evidence="2 3">Vaf18</strain>
    </source>
</reference>
<accession>A0A1D7U5K7</accession>
<dbReference type="RefSeq" id="WP_069691871.1">
    <property type="nucleotide sequence ID" value="NZ_CP017147.1"/>
</dbReference>
<name>A0A1D7U5K7_9HYPH</name>
<dbReference type="AlphaFoldDB" id="A0A1D7U5K7"/>
<dbReference type="EMBL" id="CP017147">
    <property type="protein sequence ID" value="AOO82665.1"/>
    <property type="molecule type" value="Genomic_DNA"/>
</dbReference>
<feature type="transmembrane region" description="Helical" evidence="1">
    <location>
        <begin position="28"/>
        <end position="50"/>
    </location>
</feature>
<organism evidence="2 3">
    <name type="scientific">Bosea vaviloviae</name>
    <dbReference type="NCBI Taxonomy" id="1526658"/>
    <lineage>
        <taxon>Bacteria</taxon>
        <taxon>Pseudomonadati</taxon>
        <taxon>Pseudomonadota</taxon>
        <taxon>Alphaproteobacteria</taxon>
        <taxon>Hyphomicrobiales</taxon>
        <taxon>Boseaceae</taxon>
        <taxon>Bosea</taxon>
    </lineage>
</organism>
<keyword evidence="1" id="KW-1133">Transmembrane helix</keyword>